<reference evidence="2 3" key="1">
    <citation type="submission" date="2020-04" db="EMBL/GenBank/DDBJ databases">
        <authorList>
            <person name="Wallbank WR R."/>
            <person name="Pardo Diaz C."/>
            <person name="Kozak K."/>
            <person name="Martin S."/>
            <person name="Jiggins C."/>
            <person name="Moest M."/>
            <person name="Warren A I."/>
            <person name="Byers J.R.P. K."/>
            <person name="Montejo-Kovacevich G."/>
            <person name="Yen C E."/>
        </authorList>
    </citation>
    <scope>NUCLEOTIDE SEQUENCE [LARGE SCALE GENOMIC DNA]</scope>
</reference>
<protein>
    <submittedName>
        <fullName evidence="2">Uncharacterized protein</fullName>
    </submittedName>
</protein>
<dbReference type="Proteomes" id="UP000494106">
    <property type="component" value="Unassembled WGS sequence"/>
</dbReference>
<proteinExistence type="predicted"/>
<accession>A0A8S0ZUY6</accession>
<dbReference type="EMBL" id="CADEBC010000485">
    <property type="protein sequence ID" value="CAB3235987.1"/>
    <property type="molecule type" value="Genomic_DNA"/>
</dbReference>
<feature type="signal peptide" evidence="1">
    <location>
        <begin position="1"/>
        <end position="22"/>
    </location>
</feature>
<keyword evidence="1" id="KW-0732">Signal</keyword>
<evidence type="ECO:0000256" key="1">
    <source>
        <dbReference type="SAM" id="SignalP"/>
    </source>
</evidence>
<keyword evidence="3" id="KW-1185">Reference proteome</keyword>
<organism evidence="2 3">
    <name type="scientific">Arctia plantaginis</name>
    <name type="common">Wood tiger moth</name>
    <name type="synonym">Phalaena plantaginis</name>
    <dbReference type="NCBI Taxonomy" id="874455"/>
    <lineage>
        <taxon>Eukaryota</taxon>
        <taxon>Metazoa</taxon>
        <taxon>Ecdysozoa</taxon>
        <taxon>Arthropoda</taxon>
        <taxon>Hexapoda</taxon>
        <taxon>Insecta</taxon>
        <taxon>Pterygota</taxon>
        <taxon>Neoptera</taxon>
        <taxon>Endopterygota</taxon>
        <taxon>Lepidoptera</taxon>
        <taxon>Glossata</taxon>
        <taxon>Ditrysia</taxon>
        <taxon>Noctuoidea</taxon>
        <taxon>Erebidae</taxon>
        <taxon>Arctiinae</taxon>
        <taxon>Arctia</taxon>
    </lineage>
</organism>
<evidence type="ECO:0000313" key="2">
    <source>
        <dbReference type="EMBL" id="CAB3235987.1"/>
    </source>
</evidence>
<dbReference type="OrthoDB" id="8181631at2759"/>
<sequence>MLNKNIAIAFAVVLAVVCMAEATEEGPQNMAEALRMLQELDRIYTQAARPRATGPMGCTQFEVTDSKSHSSGNALVNLSFCVVSGVSRQR</sequence>
<feature type="chain" id="PRO_5035946663" evidence="1">
    <location>
        <begin position="23"/>
        <end position="90"/>
    </location>
</feature>
<evidence type="ECO:0000313" key="3">
    <source>
        <dbReference type="Proteomes" id="UP000494106"/>
    </source>
</evidence>
<dbReference type="AlphaFoldDB" id="A0A8S0ZUY6"/>
<comment type="caution">
    <text evidence="2">The sequence shown here is derived from an EMBL/GenBank/DDBJ whole genome shotgun (WGS) entry which is preliminary data.</text>
</comment>
<gene>
    <name evidence="2" type="ORF">APLA_LOCUS6387</name>
</gene>
<name>A0A8S0ZUY6_ARCPL</name>